<name>A0A9W2WKY4_PHYMC</name>
<dbReference type="GO" id="GO:0071723">
    <property type="term" value="F:lipopeptide binding"/>
    <property type="evidence" value="ECO:0007669"/>
    <property type="project" value="TreeGrafter"/>
</dbReference>
<protein>
    <submittedName>
        <fullName evidence="13">T-cell surface glycoprotein CD1b-1-like</fullName>
    </submittedName>
</protein>
<dbReference type="InterPro" id="IPR011162">
    <property type="entry name" value="MHC_I/II-like_Ag-recog"/>
</dbReference>
<keyword evidence="7" id="KW-0325">Glycoprotein</keyword>
<evidence type="ECO:0000256" key="8">
    <source>
        <dbReference type="ARBA" id="ARBA00023319"/>
    </source>
</evidence>
<dbReference type="GO" id="GO:0030884">
    <property type="term" value="F:exogenous lipid antigen binding"/>
    <property type="evidence" value="ECO:0007669"/>
    <property type="project" value="TreeGrafter"/>
</dbReference>
<evidence type="ECO:0000256" key="9">
    <source>
        <dbReference type="ARBA" id="ARBA00046288"/>
    </source>
</evidence>
<organism evidence="12 13">
    <name type="scientific">Physeter macrocephalus</name>
    <name type="common">Sperm whale</name>
    <name type="synonym">Physeter catodon</name>
    <dbReference type="NCBI Taxonomy" id="9755"/>
    <lineage>
        <taxon>Eukaryota</taxon>
        <taxon>Metazoa</taxon>
        <taxon>Chordata</taxon>
        <taxon>Craniata</taxon>
        <taxon>Vertebrata</taxon>
        <taxon>Euteleostomi</taxon>
        <taxon>Mammalia</taxon>
        <taxon>Eutheria</taxon>
        <taxon>Laurasiatheria</taxon>
        <taxon>Artiodactyla</taxon>
        <taxon>Whippomorpha</taxon>
        <taxon>Cetacea</taxon>
        <taxon>Odontoceti</taxon>
        <taxon>Physeteridae</taxon>
        <taxon>Physeter</taxon>
    </lineage>
</organism>
<keyword evidence="5" id="KW-0472">Membrane</keyword>
<dbReference type="GO" id="GO:0002250">
    <property type="term" value="P:adaptive immune response"/>
    <property type="evidence" value="ECO:0007669"/>
    <property type="project" value="UniProtKB-KW"/>
</dbReference>
<dbReference type="GO" id="GO:0048006">
    <property type="term" value="P:antigen processing and presentation, endogenous lipid antigen via MHC class Ib"/>
    <property type="evidence" value="ECO:0007669"/>
    <property type="project" value="TreeGrafter"/>
</dbReference>
<dbReference type="GO" id="GO:0030883">
    <property type="term" value="F:endogenous lipid antigen binding"/>
    <property type="evidence" value="ECO:0007669"/>
    <property type="project" value="TreeGrafter"/>
</dbReference>
<dbReference type="PANTHER" id="PTHR16675">
    <property type="entry name" value="MHC CLASS I-RELATED"/>
    <property type="match status" value="1"/>
</dbReference>
<evidence type="ECO:0000259" key="11">
    <source>
        <dbReference type="Pfam" id="PF16497"/>
    </source>
</evidence>
<dbReference type="OrthoDB" id="9716520at2759"/>
<dbReference type="AlphaFoldDB" id="A0A9W2WKY4"/>
<feature type="chain" id="PRO_5040856853" evidence="10">
    <location>
        <begin position="19"/>
        <end position="187"/>
    </location>
</feature>
<feature type="domain" description="MHC class I-like antigen recognition-like" evidence="11">
    <location>
        <begin position="1"/>
        <end position="133"/>
    </location>
</feature>
<dbReference type="InterPro" id="IPR037055">
    <property type="entry name" value="MHC_I-like_Ag-recog_sf"/>
</dbReference>
<keyword evidence="8" id="KW-0393">Immunoglobulin domain</keyword>
<sequence length="187" mass="20884">MLLLPLLLLAVIVPGGDNEDAFQGPTSYHIIQILTFANSTWARNQASGWLDDIQIHGCDSDSGTAIFLKPWSKGNFSDEEMIELEDLFRAYFIGFTQKVQDYVSKFQVEYPYVIQGITGCELHSGKSIGSFLRGEGGLPHLRQLDIFGNISALLGPFDMSCIMVFEALVLSEYLMSPHRVSISIWDQ</sequence>
<dbReference type="SUPFAM" id="SSF54452">
    <property type="entry name" value="MHC antigen-recognition domain"/>
    <property type="match status" value="1"/>
</dbReference>
<gene>
    <name evidence="13" type="primary">LOC102980898</name>
</gene>
<dbReference type="Pfam" id="PF16497">
    <property type="entry name" value="MHC_I_3"/>
    <property type="match status" value="1"/>
</dbReference>
<comment type="subcellular location">
    <subcellularLocation>
        <location evidence="9">Endomembrane system</location>
        <topology evidence="9">Single-pass type I membrane protein</topology>
    </subcellularLocation>
</comment>
<dbReference type="GO" id="GO:0009897">
    <property type="term" value="C:external side of plasma membrane"/>
    <property type="evidence" value="ECO:0007669"/>
    <property type="project" value="TreeGrafter"/>
</dbReference>
<accession>A0A9W2WKY4</accession>
<keyword evidence="12" id="KW-1185">Reference proteome</keyword>
<keyword evidence="6" id="KW-1015">Disulfide bond</keyword>
<dbReference type="InterPro" id="IPR011161">
    <property type="entry name" value="MHC_I-like_Ag-recog"/>
</dbReference>
<evidence type="ECO:0000256" key="2">
    <source>
        <dbReference type="ARBA" id="ARBA00022859"/>
    </source>
</evidence>
<evidence type="ECO:0000256" key="3">
    <source>
        <dbReference type="ARBA" id="ARBA00022989"/>
    </source>
</evidence>
<keyword evidence="3" id="KW-1133">Transmembrane helix</keyword>
<dbReference type="PANTHER" id="PTHR16675:SF130">
    <property type="entry name" value="T-CELL SURFACE GLYCOPROTEIN CD1B"/>
    <property type="match status" value="1"/>
</dbReference>
<dbReference type="RefSeq" id="XP_054939861.1">
    <property type="nucleotide sequence ID" value="XM_055083886.1"/>
</dbReference>
<dbReference type="GO" id="GO:0012505">
    <property type="term" value="C:endomembrane system"/>
    <property type="evidence" value="ECO:0007669"/>
    <property type="project" value="UniProtKB-SubCell"/>
</dbReference>
<evidence type="ECO:0000256" key="7">
    <source>
        <dbReference type="ARBA" id="ARBA00023180"/>
    </source>
</evidence>
<reference evidence="13" key="1">
    <citation type="submission" date="2025-08" db="UniProtKB">
        <authorList>
            <consortium name="RefSeq"/>
        </authorList>
    </citation>
    <scope>IDENTIFICATION</scope>
    <source>
        <tissue evidence="13">Muscle</tissue>
    </source>
</reference>
<keyword evidence="10" id="KW-0732">Signal</keyword>
<dbReference type="GO" id="GO:0048007">
    <property type="term" value="P:antigen processing and presentation, exogenous lipid antigen via MHC class Ib"/>
    <property type="evidence" value="ECO:0007669"/>
    <property type="project" value="TreeGrafter"/>
</dbReference>
<dbReference type="GO" id="GO:0005615">
    <property type="term" value="C:extracellular space"/>
    <property type="evidence" value="ECO:0007669"/>
    <property type="project" value="TreeGrafter"/>
</dbReference>
<dbReference type="Proteomes" id="UP000248484">
    <property type="component" value="Chromosome 4"/>
</dbReference>
<dbReference type="InterPro" id="IPR050208">
    <property type="entry name" value="MHC_class-I_related"/>
</dbReference>
<dbReference type="Gene3D" id="3.30.500.10">
    <property type="entry name" value="MHC class I-like antigen recognition-like"/>
    <property type="match status" value="1"/>
</dbReference>
<keyword evidence="1" id="KW-0812">Transmembrane</keyword>
<feature type="signal peptide" evidence="10">
    <location>
        <begin position="1"/>
        <end position="18"/>
    </location>
</feature>
<dbReference type="GO" id="GO:0001916">
    <property type="term" value="P:positive regulation of T cell mediated cytotoxicity"/>
    <property type="evidence" value="ECO:0007669"/>
    <property type="project" value="TreeGrafter"/>
</dbReference>
<evidence type="ECO:0000256" key="6">
    <source>
        <dbReference type="ARBA" id="ARBA00023157"/>
    </source>
</evidence>
<evidence type="ECO:0000313" key="13">
    <source>
        <dbReference type="RefSeq" id="XP_054939861.1"/>
    </source>
</evidence>
<evidence type="ECO:0000256" key="4">
    <source>
        <dbReference type="ARBA" id="ARBA00023130"/>
    </source>
</evidence>
<evidence type="ECO:0000256" key="1">
    <source>
        <dbReference type="ARBA" id="ARBA00022692"/>
    </source>
</evidence>
<evidence type="ECO:0000256" key="10">
    <source>
        <dbReference type="SAM" id="SignalP"/>
    </source>
</evidence>
<keyword evidence="2" id="KW-0391">Immunity</keyword>
<dbReference type="GeneID" id="102980898"/>
<evidence type="ECO:0000313" key="12">
    <source>
        <dbReference type="Proteomes" id="UP000248484"/>
    </source>
</evidence>
<dbReference type="KEGG" id="pcad:102980898"/>
<proteinExistence type="predicted"/>
<evidence type="ECO:0000256" key="5">
    <source>
        <dbReference type="ARBA" id="ARBA00023136"/>
    </source>
</evidence>
<keyword evidence="4" id="KW-1064">Adaptive immunity</keyword>